<keyword evidence="3" id="KW-1185">Reference proteome</keyword>
<dbReference type="EMBL" id="VLXZ01000002">
    <property type="protein sequence ID" value="TSB47642.1"/>
    <property type="molecule type" value="Genomic_DNA"/>
</dbReference>
<dbReference type="InterPro" id="IPR029063">
    <property type="entry name" value="SAM-dependent_MTases_sf"/>
</dbReference>
<evidence type="ECO:0000313" key="3">
    <source>
        <dbReference type="Proteomes" id="UP000318521"/>
    </source>
</evidence>
<accession>A0A554A1S8</accession>
<dbReference type="CDD" id="cd02440">
    <property type="entry name" value="AdoMet_MTases"/>
    <property type="match status" value="1"/>
</dbReference>
<organism evidence="2 3">
    <name type="scientific">Alkalicoccobacillus porphyridii</name>
    <dbReference type="NCBI Taxonomy" id="2597270"/>
    <lineage>
        <taxon>Bacteria</taxon>
        <taxon>Bacillati</taxon>
        <taxon>Bacillota</taxon>
        <taxon>Bacilli</taxon>
        <taxon>Bacillales</taxon>
        <taxon>Bacillaceae</taxon>
        <taxon>Alkalicoccobacillus</taxon>
    </lineage>
</organism>
<sequence>MNKFDQLTNQFTYAEREAHEDWLHLILANTQIEGKRVADIGCGGGIYTRVLAQQQPASLFGIDGSKRMLEAARSKSSDSSVQFIHQDCEQLSEIPDNSLDVILERALIHHLKQLQLNFSEVSRVLAERESVFIVQDRTPDDCLLAGSPTHIRGYFFECFPFLAKTEKDRRYSDEAVRDALAEAGFTRVNMQPFWETRATYTSVQELKEDLQSRRGRTILHELTDSQLEELIDYIEERIPQQEKIIEKDRWSVWFAYKE</sequence>
<name>A0A554A1S8_9BACI</name>
<dbReference type="OrthoDB" id="9791837at2"/>
<dbReference type="Gene3D" id="3.40.50.150">
    <property type="entry name" value="Vaccinia Virus protein VP39"/>
    <property type="match status" value="1"/>
</dbReference>
<dbReference type="GO" id="GO:0032259">
    <property type="term" value="P:methylation"/>
    <property type="evidence" value="ECO:0007669"/>
    <property type="project" value="UniProtKB-KW"/>
</dbReference>
<dbReference type="PANTHER" id="PTHR43861">
    <property type="entry name" value="TRANS-ACONITATE 2-METHYLTRANSFERASE-RELATED"/>
    <property type="match status" value="1"/>
</dbReference>
<feature type="domain" description="Methyltransferase type 11" evidence="1">
    <location>
        <begin position="39"/>
        <end position="127"/>
    </location>
</feature>
<dbReference type="AlphaFoldDB" id="A0A554A1S8"/>
<keyword evidence="2" id="KW-0808">Transferase</keyword>
<dbReference type="Proteomes" id="UP000318521">
    <property type="component" value="Unassembled WGS sequence"/>
</dbReference>
<keyword evidence="2" id="KW-0489">Methyltransferase</keyword>
<comment type="caution">
    <text evidence="2">The sequence shown here is derived from an EMBL/GenBank/DDBJ whole genome shotgun (WGS) entry which is preliminary data.</text>
</comment>
<evidence type="ECO:0000259" key="1">
    <source>
        <dbReference type="Pfam" id="PF08241"/>
    </source>
</evidence>
<proteinExistence type="predicted"/>
<dbReference type="SUPFAM" id="SSF53335">
    <property type="entry name" value="S-adenosyl-L-methionine-dependent methyltransferases"/>
    <property type="match status" value="1"/>
</dbReference>
<dbReference type="RefSeq" id="WP_143847078.1">
    <property type="nucleotide sequence ID" value="NZ_VLXZ01000002.1"/>
</dbReference>
<dbReference type="Pfam" id="PF08241">
    <property type="entry name" value="Methyltransf_11"/>
    <property type="match status" value="1"/>
</dbReference>
<evidence type="ECO:0000313" key="2">
    <source>
        <dbReference type="EMBL" id="TSB47642.1"/>
    </source>
</evidence>
<dbReference type="GO" id="GO:0008757">
    <property type="term" value="F:S-adenosylmethionine-dependent methyltransferase activity"/>
    <property type="evidence" value="ECO:0007669"/>
    <property type="project" value="InterPro"/>
</dbReference>
<gene>
    <name evidence="2" type="ORF">FN960_03725</name>
</gene>
<protein>
    <submittedName>
        <fullName evidence="2">Class I SAM-dependent methyltransferase</fullName>
    </submittedName>
</protein>
<reference evidence="2 3" key="1">
    <citation type="submission" date="2019-07" db="EMBL/GenBank/DDBJ databases">
        <authorList>
            <person name="Park Y.J."/>
            <person name="Jeong S.E."/>
            <person name="Jung H.S."/>
        </authorList>
    </citation>
    <scope>NUCLEOTIDE SEQUENCE [LARGE SCALE GENOMIC DNA]</scope>
    <source>
        <strain evidence="3">P16(2019)</strain>
    </source>
</reference>
<dbReference type="InterPro" id="IPR013216">
    <property type="entry name" value="Methyltransf_11"/>
</dbReference>